<evidence type="ECO:0000313" key="1">
    <source>
        <dbReference type="EMBL" id="WAH43117.1"/>
    </source>
</evidence>
<gene>
    <name evidence="1" type="ORF">NZD89_06850</name>
</gene>
<protein>
    <submittedName>
        <fullName evidence="1">Extracellular solute-binding protein</fullName>
    </submittedName>
</protein>
<dbReference type="InterPro" id="IPR006059">
    <property type="entry name" value="SBP"/>
</dbReference>
<name>A0ABY6ZKV9_9BACL</name>
<dbReference type="RefSeq" id="WP_268006993.1">
    <property type="nucleotide sequence ID" value="NZ_CP104067.1"/>
</dbReference>
<proteinExistence type="predicted"/>
<dbReference type="PANTHER" id="PTHR43649">
    <property type="entry name" value="ARABINOSE-BINDING PROTEIN-RELATED"/>
    <property type="match status" value="1"/>
</dbReference>
<dbReference type="Pfam" id="PF01547">
    <property type="entry name" value="SBP_bac_1"/>
    <property type="match status" value="1"/>
</dbReference>
<dbReference type="EMBL" id="CP104067">
    <property type="protein sequence ID" value="WAH43117.1"/>
    <property type="molecule type" value="Genomic_DNA"/>
</dbReference>
<dbReference type="SUPFAM" id="SSF53850">
    <property type="entry name" value="Periplasmic binding protein-like II"/>
    <property type="match status" value="1"/>
</dbReference>
<keyword evidence="2" id="KW-1185">Reference proteome</keyword>
<accession>A0ABY6ZKV9</accession>
<organism evidence="1 2">
    <name type="scientific">Alicyclobacillus fastidiosus</name>
    <dbReference type="NCBI Taxonomy" id="392011"/>
    <lineage>
        <taxon>Bacteria</taxon>
        <taxon>Bacillati</taxon>
        <taxon>Bacillota</taxon>
        <taxon>Bacilli</taxon>
        <taxon>Bacillales</taxon>
        <taxon>Alicyclobacillaceae</taxon>
        <taxon>Alicyclobacillus</taxon>
    </lineage>
</organism>
<evidence type="ECO:0000313" key="2">
    <source>
        <dbReference type="Proteomes" id="UP001164761"/>
    </source>
</evidence>
<dbReference type="PANTHER" id="PTHR43649:SF11">
    <property type="entry name" value="ABC TRANSPORTER SUBSTRATE-BINDING PROTEIN YESO-RELATED"/>
    <property type="match status" value="1"/>
</dbReference>
<dbReference type="Gene3D" id="3.40.190.10">
    <property type="entry name" value="Periplasmic binding protein-like II"/>
    <property type="match status" value="2"/>
</dbReference>
<sequence>MKRIGGTVVGAVLVVSSLVTGCSSNQGSSGSSNGKIVLNMAWWGDDSRAQVTEQAVKDFEKIHANIQVNVSYSGWNGYWQKITTELSGGNGPDVMQQDVSTLSSYAQRGALLSLSKNAIDTSSISSAALDSGVINGNLYAIPAGIEGVTMFYNPSLLQKAGVTITQNEQLTWTQYAKIANQVTQKVKGVYGTPDLSGDEVAFQFYLRENGENEYTASGKLGFDKQTFENWLNYWASLRKSGAAPPASFTASQANVAEAQSAFATGKTPFSFDFTGDTDFNDYESYLKESLGMMMVPSVAGGKEGNYPRPTMYWSVNSQSKYPKQAEELVNFLENSLTAGKDLGLSRGLPVSSKVAAALHKTLPKNQDTAWNATQAELKVATPMSPLEPAAGTQVSTLFTNITQENEFGKLSATQAADQFFTQADQILKNANN</sequence>
<dbReference type="Proteomes" id="UP001164761">
    <property type="component" value="Chromosome"/>
</dbReference>
<dbReference type="PROSITE" id="PS51257">
    <property type="entry name" value="PROKAR_LIPOPROTEIN"/>
    <property type="match status" value="1"/>
</dbReference>
<reference evidence="1" key="1">
    <citation type="submission" date="2022-08" db="EMBL/GenBank/DDBJ databases">
        <title>Alicyclobacillus fastidiosus DSM 17978, complete genome.</title>
        <authorList>
            <person name="Wang Q."/>
            <person name="Cai R."/>
            <person name="Wang Z."/>
        </authorList>
    </citation>
    <scope>NUCLEOTIDE SEQUENCE</scope>
    <source>
        <strain evidence="1">DSM 17978</strain>
    </source>
</reference>
<dbReference type="InterPro" id="IPR050490">
    <property type="entry name" value="Bact_solute-bd_prot1"/>
</dbReference>